<evidence type="ECO:0000259" key="11">
    <source>
        <dbReference type="Pfam" id="PF07730"/>
    </source>
</evidence>
<evidence type="ECO:0000259" key="10">
    <source>
        <dbReference type="Pfam" id="PF02518"/>
    </source>
</evidence>
<dbReference type="GO" id="GO:0005524">
    <property type="term" value="F:ATP binding"/>
    <property type="evidence" value="ECO:0007669"/>
    <property type="project" value="UniProtKB-KW"/>
</dbReference>
<dbReference type="Proteomes" id="UP000185511">
    <property type="component" value="Chromosome"/>
</dbReference>
<keyword evidence="9" id="KW-1133">Transmembrane helix</keyword>
<accession>A0AAC9LDG8</accession>
<dbReference type="KEGG" id="acad:UA74_16410"/>
<dbReference type="AlphaFoldDB" id="A0AAC9LDG8"/>
<evidence type="ECO:0000313" key="12">
    <source>
        <dbReference type="EMBL" id="APU15326.1"/>
    </source>
</evidence>
<dbReference type="Gene3D" id="1.20.5.1930">
    <property type="match status" value="1"/>
</dbReference>
<dbReference type="InterPro" id="IPR003594">
    <property type="entry name" value="HATPase_dom"/>
</dbReference>
<evidence type="ECO:0000256" key="6">
    <source>
        <dbReference type="ARBA" id="ARBA00022777"/>
    </source>
</evidence>
<evidence type="ECO:0000256" key="5">
    <source>
        <dbReference type="ARBA" id="ARBA00022741"/>
    </source>
</evidence>
<feature type="transmembrane region" description="Helical" evidence="9">
    <location>
        <begin position="97"/>
        <end position="114"/>
    </location>
</feature>
<comment type="catalytic activity">
    <reaction evidence="1">
        <text>ATP + protein L-histidine = ADP + protein N-phospho-L-histidine.</text>
        <dbReference type="EC" id="2.7.13.3"/>
    </reaction>
</comment>
<keyword evidence="8" id="KW-0902">Two-component regulatory system</keyword>
<reference evidence="13" key="1">
    <citation type="submission" date="2016-06" db="EMBL/GenBank/DDBJ databases">
        <title>Complete genome sequence of Actinoalloteichus fjordicus DSM 46855 (=ADI127-17), type strain of the new species Actinoalloteichus fjordicus.</title>
        <authorList>
            <person name="Ruckert C."/>
            <person name="Nouioui I."/>
            <person name="Willmese J."/>
            <person name="van Wezel G."/>
            <person name="Klenk H.-P."/>
            <person name="Kalinowski J."/>
            <person name="Zotchev S.B."/>
        </authorList>
    </citation>
    <scope>NUCLEOTIDE SEQUENCE [LARGE SCALE GENOMIC DNA]</scope>
    <source>
        <strain evidence="13">ADI127-7</strain>
    </source>
</reference>
<dbReference type="Pfam" id="PF07730">
    <property type="entry name" value="HisKA_3"/>
    <property type="match status" value="1"/>
</dbReference>
<gene>
    <name evidence="12" type="ORF">UA74_16410</name>
</gene>
<evidence type="ECO:0000256" key="3">
    <source>
        <dbReference type="ARBA" id="ARBA00022553"/>
    </source>
</evidence>
<dbReference type="InterPro" id="IPR050482">
    <property type="entry name" value="Sensor_HK_TwoCompSys"/>
</dbReference>
<name>A0AAC9LDG8_9PSEU</name>
<keyword evidence="5" id="KW-0547">Nucleotide-binding</keyword>
<keyword evidence="6 12" id="KW-0418">Kinase</keyword>
<evidence type="ECO:0000313" key="13">
    <source>
        <dbReference type="Proteomes" id="UP000185511"/>
    </source>
</evidence>
<keyword evidence="7" id="KW-0067">ATP-binding</keyword>
<evidence type="ECO:0000256" key="8">
    <source>
        <dbReference type="ARBA" id="ARBA00023012"/>
    </source>
</evidence>
<dbReference type="PANTHER" id="PTHR24421:SF10">
    <property type="entry name" value="NITRATE_NITRITE SENSOR PROTEIN NARQ"/>
    <property type="match status" value="1"/>
</dbReference>
<feature type="transmembrane region" description="Helical" evidence="9">
    <location>
        <begin position="126"/>
        <end position="145"/>
    </location>
</feature>
<dbReference type="InterPro" id="IPR036890">
    <property type="entry name" value="HATPase_C_sf"/>
</dbReference>
<keyword evidence="3" id="KW-0597">Phosphoprotein</keyword>
<dbReference type="GO" id="GO:0046983">
    <property type="term" value="F:protein dimerization activity"/>
    <property type="evidence" value="ECO:0007669"/>
    <property type="project" value="InterPro"/>
</dbReference>
<keyword evidence="4" id="KW-0808">Transferase</keyword>
<keyword evidence="9" id="KW-0472">Membrane</keyword>
<dbReference type="Gene3D" id="3.30.565.10">
    <property type="entry name" value="Histidine kinase-like ATPase, C-terminal domain"/>
    <property type="match status" value="1"/>
</dbReference>
<organism evidence="12 13">
    <name type="scientific">Actinoalloteichus fjordicus</name>
    <dbReference type="NCBI Taxonomy" id="1612552"/>
    <lineage>
        <taxon>Bacteria</taxon>
        <taxon>Bacillati</taxon>
        <taxon>Actinomycetota</taxon>
        <taxon>Actinomycetes</taxon>
        <taxon>Pseudonocardiales</taxon>
        <taxon>Pseudonocardiaceae</taxon>
        <taxon>Actinoalloteichus</taxon>
    </lineage>
</organism>
<dbReference type="Pfam" id="PF02518">
    <property type="entry name" value="HATPase_c"/>
    <property type="match status" value="1"/>
</dbReference>
<dbReference type="SUPFAM" id="SSF55874">
    <property type="entry name" value="ATPase domain of HSP90 chaperone/DNA topoisomerase II/histidine kinase"/>
    <property type="match status" value="1"/>
</dbReference>
<feature type="domain" description="Histidine kinase/HSP90-like ATPase" evidence="10">
    <location>
        <begin position="291"/>
        <end position="377"/>
    </location>
</feature>
<dbReference type="EMBL" id="CP016076">
    <property type="protein sequence ID" value="APU15326.1"/>
    <property type="molecule type" value="Genomic_DNA"/>
</dbReference>
<dbReference type="EC" id="2.7.13.3" evidence="2"/>
<evidence type="ECO:0000256" key="9">
    <source>
        <dbReference type="SAM" id="Phobius"/>
    </source>
</evidence>
<evidence type="ECO:0000256" key="7">
    <source>
        <dbReference type="ARBA" id="ARBA00022840"/>
    </source>
</evidence>
<dbReference type="CDD" id="cd16917">
    <property type="entry name" value="HATPase_UhpB-NarQ-NarX-like"/>
    <property type="match status" value="1"/>
</dbReference>
<dbReference type="GO" id="GO:0016020">
    <property type="term" value="C:membrane"/>
    <property type="evidence" value="ECO:0007669"/>
    <property type="project" value="InterPro"/>
</dbReference>
<feature type="domain" description="Signal transduction histidine kinase subgroup 3 dimerisation and phosphoacceptor" evidence="11">
    <location>
        <begin position="177"/>
        <end position="243"/>
    </location>
</feature>
<evidence type="ECO:0000256" key="1">
    <source>
        <dbReference type="ARBA" id="ARBA00000085"/>
    </source>
</evidence>
<keyword evidence="13" id="KW-1185">Reference proteome</keyword>
<dbReference type="InterPro" id="IPR011712">
    <property type="entry name" value="Sig_transdc_His_kin_sub3_dim/P"/>
</dbReference>
<proteinExistence type="predicted"/>
<protein>
    <recommendedName>
        <fullName evidence="2">histidine kinase</fullName>
        <ecNumber evidence="2">2.7.13.3</ecNumber>
    </recommendedName>
</protein>
<dbReference type="PANTHER" id="PTHR24421">
    <property type="entry name" value="NITRATE/NITRITE SENSOR PROTEIN NARX-RELATED"/>
    <property type="match status" value="1"/>
</dbReference>
<keyword evidence="9" id="KW-0812">Transmembrane</keyword>
<dbReference type="GO" id="GO:0000155">
    <property type="term" value="F:phosphorelay sensor kinase activity"/>
    <property type="evidence" value="ECO:0007669"/>
    <property type="project" value="InterPro"/>
</dbReference>
<sequence>MVIALTLVAPPLLQPSTDESSTAWLLLIGFELVALVALSARRRVPVTAFLLIFGTLVAAVVGGAAGGVRLSPLVFLPLAVVLYNLGNHGVHLARTGLAALTGGGMLAAGLWINWETASAADFRGGIDVFAMLAPMPLAWAMGFAARTRRALLAAAEERAADASREQQLRAEQAAQRERVRIASEMHDLVAHSLTLLVVHAETLRARGSDLPDWARTQADGLALAGRQLGGELRDLLRVLHDPAEAAPLRPTPGLGELPALLAAHRADGGTVDARLGHELAASSRPVQLAGYRIVQESLTNARRHAPGAAVVLTLDIDDGQLRVEVVNSPAVRPGAQDVGAGLGLISMRERVEASGGELTAGPTCDGGFRIMATMPLEFADV</sequence>
<feature type="transmembrane region" description="Helical" evidence="9">
    <location>
        <begin position="46"/>
        <end position="64"/>
    </location>
</feature>
<evidence type="ECO:0000256" key="2">
    <source>
        <dbReference type="ARBA" id="ARBA00012438"/>
    </source>
</evidence>
<feature type="transmembrane region" description="Helical" evidence="9">
    <location>
        <begin position="21"/>
        <end position="39"/>
    </location>
</feature>
<evidence type="ECO:0000256" key="4">
    <source>
        <dbReference type="ARBA" id="ARBA00022679"/>
    </source>
</evidence>